<dbReference type="EMBL" id="HBEC01031086">
    <property type="protein sequence ID" value="CAD8298127.1"/>
    <property type="molecule type" value="Transcribed_RNA"/>
</dbReference>
<sequence length="256" mass="27742">MTEFVTPEGLRLDGRRPTELRTMAAQLDVLSSADGSAVFEMGHTKVMASVFGPREVVKRGERNDERAIIKCEYSMAVFSTGDRRRRGKGDRRSAEISLMIRSTLEQIVMTELLPRSQIDVYVQVLQADGGTRCAGINAALLALADAGIPLRGVVAACAAGYLDGEPLVDLNYEEDSGGGPDLSLAMHVGRLREESGEPDAEPKIVLMQMDSRVPADVFERVMRLAQMGCLGVAKVLRAAMHEHTERLATARGIATA</sequence>
<dbReference type="InterPro" id="IPR027408">
    <property type="entry name" value="PNPase/RNase_PH_dom_sf"/>
</dbReference>
<dbReference type="InterPro" id="IPR050080">
    <property type="entry name" value="RNase_PH"/>
</dbReference>
<evidence type="ECO:0000256" key="3">
    <source>
        <dbReference type="ARBA" id="ARBA00006678"/>
    </source>
</evidence>
<reference evidence="8" key="1">
    <citation type="submission" date="2021-01" db="EMBL/GenBank/DDBJ databases">
        <authorList>
            <person name="Corre E."/>
            <person name="Pelletier E."/>
            <person name="Niang G."/>
            <person name="Scheremetjew M."/>
            <person name="Finn R."/>
            <person name="Kale V."/>
            <person name="Holt S."/>
            <person name="Cochrane G."/>
            <person name="Meng A."/>
            <person name="Brown T."/>
            <person name="Cohen L."/>
        </authorList>
    </citation>
    <scope>NUCLEOTIDE SEQUENCE</scope>
    <source>
        <strain evidence="8">CCMP219</strain>
    </source>
</reference>
<dbReference type="PANTHER" id="PTHR11953">
    <property type="entry name" value="EXOSOME COMPLEX COMPONENT"/>
    <property type="match status" value="1"/>
</dbReference>
<dbReference type="CDD" id="cd11370">
    <property type="entry name" value="RNase_PH_RRP41"/>
    <property type="match status" value="1"/>
</dbReference>
<evidence type="ECO:0000256" key="5">
    <source>
        <dbReference type="ARBA" id="ARBA00022835"/>
    </source>
</evidence>
<dbReference type="GO" id="GO:0000176">
    <property type="term" value="C:nuclear exosome (RNase complex)"/>
    <property type="evidence" value="ECO:0007669"/>
    <property type="project" value="TreeGrafter"/>
</dbReference>
<dbReference type="GO" id="GO:0016075">
    <property type="term" value="P:rRNA catabolic process"/>
    <property type="evidence" value="ECO:0007669"/>
    <property type="project" value="TreeGrafter"/>
</dbReference>
<comment type="similarity">
    <text evidence="3">Belongs to the RNase PH family.</text>
</comment>
<dbReference type="GO" id="GO:0071051">
    <property type="term" value="P:poly(A)-dependent snoRNA 3'-end processing"/>
    <property type="evidence" value="ECO:0007669"/>
    <property type="project" value="TreeGrafter"/>
</dbReference>
<dbReference type="GO" id="GO:0005730">
    <property type="term" value="C:nucleolus"/>
    <property type="evidence" value="ECO:0007669"/>
    <property type="project" value="UniProtKB-SubCell"/>
</dbReference>
<dbReference type="FunFam" id="3.30.230.70:FF:000004">
    <property type="entry name" value="Exosome complex component Rrp41"/>
    <property type="match status" value="1"/>
</dbReference>
<dbReference type="SUPFAM" id="SSF54211">
    <property type="entry name" value="Ribosomal protein S5 domain 2-like"/>
    <property type="match status" value="1"/>
</dbReference>
<dbReference type="GO" id="GO:0003723">
    <property type="term" value="F:RNA binding"/>
    <property type="evidence" value="ECO:0007669"/>
    <property type="project" value="TreeGrafter"/>
</dbReference>
<keyword evidence="4" id="KW-0963">Cytoplasm</keyword>
<evidence type="ECO:0000256" key="4">
    <source>
        <dbReference type="ARBA" id="ARBA00022490"/>
    </source>
</evidence>
<dbReference type="PANTHER" id="PTHR11953:SF0">
    <property type="entry name" value="EXOSOME COMPLEX COMPONENT RRP41"/>
    <property type="match status" value="1"/>
</dbReference>
<dbReference type="Gene3D" id="3.30.230.70">
    <property type="entry name" value="GHMP Kinase, N-terminal domain"/>
    <property type="match status" value="1"/>
</dbReference>
<evidence type="ECO:0000259" key="7">
    <source>
        <dbReference type="Pfam" id="PF03725"/>
    </source>
</evidence>
<evidence type="ECO:0000259" key="6">
    <source>
        <dbReference type="Pfam" id="PF01138"/>
    </source>
</evidence>
<dbReference type="GO" id="GO:0034475">
    <property type="term" value="P:U4 snRNA 3'-end processing"/>
    <property type="evidence" value="ECO:0007669"/>
    <property type="project" value="TreeGrafter"/>
</dbReference>
<dbReference type="GO" id="GO:0071028">
    <property type="term" value="P:nuclear mRNA surveillance"/>
    <property type="evidence" value="ECO:0007669"/>
    <property type="project" value="TreeGrafter"/>
</dbReference>
<dbReference type="AlphaFoldDB" id="A0A7R9VK90"/>
<accession>A0A7R9VK90</accession>
<protein>
    <submittedName>
        <fullName evidence="8">Uncharacterized protein</fullName>
    </submittedName>
</protein>
<dbReference type="InterPro" id="IPR020568">
    <property type="entry name" value="Ribosomal_Su5_D2-typ_SF"/>
</dbReference>
<evidence type="ECO:0000313" key="8">
    <source>
        <dbReference type="EMBL" id="CAD8298127.1"/>
    </source>
</evidence>
<proteinExistence type="inferred from homology"/>
<keyword evidence="5" id="KW-0271">Exosome</keyword>
<feature type="domain" description="Exoribonuclease phosphorolytic" evidence="7">
    <location>
        <begin position="152"/>
        <end position="226"/>
    </location>
</feature>
<organism evidence="8">
    <name type="scientific">Chlamydomonas euryale</name>
    <dbReference type="NCBI Taxonomy" id="1486919"/>
    <lineage>
        <taxon>Eukaryota</taxon>
        <taxon>Viridiplantae</taxon>
        <taxon>Chlorophyta</taxon>
        <taxon>core chlorophytes</taxon>
        <taxon>Chlorophyceae</taxon>
        <taxon>CS clade</taxon>
        <taxon>Chlamydomonadales</taxon>
        <taxon>Chlamydomonadaceae</taxon>
        <taxon>Chlamydomonas</taxon>
    </lineage>
</organism>
<feature type="domain" description="Exoribonuclease phosphorolytic" evidence="6">
    <location>
        <begin position="19"/>
        <end position="149"/>
    </location>
</feature>
<dbReference type="InterPro" id="IPR015847">
    <property type="entry name" value="ExoRNase_PH_dom2"/>
</dbReference>
<dbReference type="Pfam" id="PF01138">
    <property type="entry name" value="RNase_PH"/>
    <property type="match status" value="1"/>
</dbReference>
<gene>
    <name evidence="8" type="ORF">CEUR00632_LOCUS14399</name>
</gene>
<evidence type="ECO:0000256" key="2">
    <source>
        <dbReference type="ARBA" id="ARBA00004604"/>
    </source>
</evidence>
<comment type="subcellular location">
    <subcellularLocation>
        <location evidence="1">Cytoplasm</location>
    </subcellularLocation>
    <subcellularLocation>
        <location evidence="2">Nucleus</location>
        <location evidence="2">Nucleolus</location>
    </subcellularLocation>
</comment>
<dbReference type="InterPro" id="IPR036345">
    <property type="entry name" value="ExoRNase_PH_dom2_sf"/>
</dbReference>
<dbReference type="InterPro" id="IPR001247">
    <property type="entry name" value="ExoRNase_PH_dom1"/>
</dbReference>
<dbReference type="GO" id="GO:0000177">
    <property type="term" value="C:cytoplasmic exosome (RNase complex)"/>
    <property type="evidence" value="ECO:0007669"/>
    <property type="project" value="TreeGrafter"/>
</dbReference>
<dbReference type="Pfam" id="PF03725">
    <property type="entry name" value="RNase_PH_C"/>
    <property type="match status" value="1"/>
</dbReference>
<name>A0A7R9VK90_9CHLO</name>
<dbReference type="SUPFAM" id="SSF55666">
    <property type="entry name" value="Ribonuclease PH domain 2-like"/>
    <property type="match status" value="1"/>
</dbReference>
<evidence type="ECO:0000256" key="1">
    <source>
        <dbReference type="ARBA" id="ARBA00004496"/>
    </source>
</evidence>